<keyword evidence="3" id="KW-0808">Transferase</keyword>
<feature type="non-terminal residue" evidence="3">
    <location>
        <position position="79"/>
    </location>
</feature>
<dbReference type="InterPro" id="IPR027417">
    <property type="entry name" value="P-loop_NTPase"/>
</dbReference>
<dbReference type="GO" id="GO:0004550">
    <property type="term" value="F:nucleoside diphosphate kinase activity"/>
    <property type="evidence" value="ECO:0007669"/>
    <property type="project" value="TreeGrafter"/>
</dbReference>
<dbReference type="GO" id="GO:0005829">
    <property type="term" value="C:cytosol"/>
    <property type="evidence" value="ECO:0007669"/>
    <property type="project" value="TreeGrafter"/>
</dbReference>
<dbReference type="GO" id="GO:0006235">
    <property type="term" value="P:dTTP biosynthetic process"/>
    <property type="evidence" value="ECO:0007669"/>
    <property type="project" value="TreeGrafter"/>
</dbReference>
<dbReference type="Gene3D" id="3.40.50.300">
    <property type="entry name" value="P-loop containing nucleotide triphosphate hydrolases"/>
    <property type="match status" value="1"/>
</dbReference>
<dbReference type="GO" id="GO:0005739">
    <property type="term" value="C:mitochondrion"/>
    <property type="evidence" value="ECO:0007669"/>
    <property type="project" value="TreeGrafter"/>
</dbReference>
<gene>
    <name evidence="3" type="ORF">OBRU01_06145</name>
</gene>
<dbReference type="GO" id="GO:0005634">
    <property type="term" value="C:nucleus"/>
    <property type="evidence" value="ECO:0007669"/>
    <property type="project" value="TreeGrafter"/>
</dbReference>
<dbReference type="GO" id="GO:0004798">
    <property type="term" value="F:dTMP kinase activity"/>
    <property type="evidence" value="ECO:0007669"/>
    <property type="project" value="TreeGrafter"/>
</dbReference>
<sequence>MDVGQIHNKTVHRKFENFERIMKRGALIVIEGVDRTGKSTQARTLVESLKKKHVQAEYTNFPARDTDIGKVINGYLSSK</sequence>
<feature type="domain" description="Thymidylate kinase-like" evidence="2">
    <location>
        <begin position="30"/>
        <end position="77"/>
    </location>
</feature>
<comment type="caution">
    <text evidence="3">The sequence shown here is derived from an EMBL/GenBank/DDBJ whole genome shotgun (WGS) entry which is preliminary data.</text>
</comment>
<name>A0A0L7LLJ6_OPEBR</name>
<evidence type="ECO:0000313" key="3">
    <source>
        <dbReference type="EMBL" id="KOB76219.1"/>
    </source>
</evidence>
<dbReference type="PANTHER" id="PTHR10344">
    <property type="entry name" value="THYMIDYLATE KINASE"/>
    <property type="match status" value="1"/>
</dbReference>
<reference evidence="3 4" key="1">
    <citation type="journal article" date="2015" name="Genome Biol. Evol.">
        <title>The genome of winter moth (Operophtera brumata) provides a genomic perspective on sexual dimorphism and phenology.</title>
        <authorList>
            <person name="Derks M.F."/>
            <person name="Smit S."/>
            <person name="Salis L."/>
            <person name="Schijlen E."/>
            <person name="Bossers A."/>
            <person name="Mateman C."/>
            <person name="Pijl A.S."/>
            <person name="de Ridder D."/>
            <person name="Groenen M.A."/>
            <person name="Visser M.E."/>
            <person name="Megens H.J."/>
        </authorList>
    </citation>
    <scope>NUCLEOTIDE SEQUENCE [LARGE SCALE GENOMIC DNA]</scope>
    <source>
        <strain evidence="3">WM2013NL</strain>
        <tissue evidence="3">Head and thorax</tissue>
    </source>
</reference>
<keyword evidence="4" id="KW-1185">Reference proteome</keyword>
<comment type="similarity">
    <text evidence="1">Belongs to the thymidylate kinase family.</text>
</comment>
<dbReference type="SUPFAM" id="SSF52540">
    <property type="entry name" value="P-loop containing nucleoside triphosphate hydrolases"/>
    <property type="match status" value="1"/>
</dbReference>
<accession>A0A0L7LLJ6</accession>
<dbReference type="GO" id="GO:0006227">
    <property type="term" value="P:dUDP biosynthetic process"/>
    <property type="evidence" value="ECO:0007669"/>
    <property type="project" value="TreeGrafter"/>
</dbReference>
<evidence type="ECO:0000313" key="4">
    <source>
        <dbReference type="Proteomes" id="UP000037510"/>
    </source>
</evidence>
<keyword evidence="3" id="KW-0418">Kinase</keyword>
<dbReference type="Proteomes" id="UP000037510">
    <property type="component" value="Unassembled WGS sequence"/>
</dbReference>
<dbReference type="STRING" id="104452.A0A0L7LLJ6"/>
<dbReference type="Pfam" id="PF02223">
    <property type="entry name" value="Thymidylate_kin"/>
    <property type="match status" value="1"/>
</dbReference>
<evidence type="ECO:0000256" key="1">
    <source>
        <dbReference type="ARBA" id="ARBA00009776"/>
    </source>
</evidence>
<dbReference type="AlphaFoldDB" id="A0A0L7LLJ6"/>
<dbReference type="EMBL" id="JTDY01000686">
    <property type="protein sequence ID" value="KOB76219.1"/>
    <property type="molecule type" value="Genomic_DNA"/>
</dbReference>
<dbReference type="GO" id="GO:0006233">
    <property type="term" value="P:dTDP biosynthetic process"/>
    <property type="evidence" value="ECO:0007669"/>
    <property type="project" value="TreeGrafter"/>
</dbReference>
<protein>
    <submittedName>
        <fullName evidence="3">Putative thymidylate kinase</fullName>
    </submittedName>
</protein>
<evidence type="ECO:0000259" key="2">
    <source>
        <dbReference type="Pfam" id="PF02223"/>
    </source>
</evidence>
<proteinExistence type="inferred from homology"/>
<dbReference type="InterPro" id="IPR039430">
    <property type="entry name" value="Thymidylate_kin-like_dom"/>
</dbReference>
<organism evidence="3 4">
    <name type="scientific">Operophtera brumata</name>
    <name type="common">Winter moth</name>
    <name type="synonym">Phalaena brumata</name>
    <dbReference type="NCBI Taxonomy" id="104452"/>
    <lineage>
        <taxon>Eukaryota</taxon>
        <taxon>Metazoa</taxon>
        <taxon>Ecdysozoa</taxon>
        <taxon>Arthropoda</taxon>
        <taxon>Hexapoda</taxon>
        <taxon>Insecta</taxon>
        <taxon>Pterygota</taxon>
        <taxon>Neoptera</taxon>
        <taxon>Endopterygota</taxon>
        <taxon>Lepidoptera</taxon>
        <taxon>Glossata</taxon>
        <taxon>Ditrysia</taxon>
        <taxon>Geometroidea</taxon>
        <taxon>Geometridae</taxon>
        <taxon>Larentiinae</taxon>
        <taxon>Operophtera</taxon>
    </lineage>
</organism>
<dbReference type="PANTHER" id="PTHR10344:SF1">
    <property type="entry name" value="THYMIDYLATE KINASE"/>
    <property type="match status" value="1"/>
</dbReference>